<dbReference type="GO" id="GO:0000439">
    <property type="term" value="C:transcription factor TFIIH core complex"/>
    <property type="evidence" value="ECO:0007669"/>
    <property type="project" value="InterPro"/>
</dbReference>
<evidence type="ECO:0000259" key="9">
    <source>
        <dbReference type="Pfam" id="PF18307"/>
    </source>
</evidence>
<name>A0AAD5DPJ6_9CHLO</name>
<accession>A0AAD5DPJ6</accession>
<keyword evidence="6 8" id="KW-0234">DNA repair</keyword>
<comment type="function">
    <text evidence="8">Component of the general transcription and DNA repair factor IIH (TFIIH) core complex which is involved in general and transcription-coupled nucleotide excision repair (NER) of damaged DNA.</text>
</comment>
<keyword evidence="7 8" id="KW-0539">Nucleus</keyword>
<evidence type="ECO:0000313" key="10">
    <source>
        <dbReference type="EMBL" id="KAI7840143.1"/>
    </source>
</evidence>
<evidence type="ECO:0000256" key="7">
    <source>
        <dbReference type="ARBA" id="ARBA00023242"/>
    </source>
</evidence>
<dbReference type="Pfam" id="PF18307">
    <property type="entry name" value="Tfb2_C"/>
    <property type="match status" value="1"/>
</dbReference>
<sequence>MGSQQANSLVAFVTGLTGCQLERLFVQPYCVVAILRSLQPLSRHVLLRFAATGGSISTALVSSWARADGDSKLGAALAELQKLHLLAQVGQASWALNASFQAQLRHAICSGLLTGQDSATPPPAATLPLPEDLNHYARQQWDGLLLYLVGGSSQPPGPPPQLHGAAAVDIPSLLARAGLMLKDEYTLSQSISQSGFQFLLADLYSQLWSVVRQYLADLEAAAGGAGTAGAAGADLAVAVNFLLRLGLQGGQPMCYGRLAESEQIIAAHMSHLGLLMPLPAGGQVWLHPTRMAAVLAGGGRAGEAAAADEDGFVIVESNFRVYAYTTSAVQAAILRVFVRCDALLPNLFVGTITRDSAVAALEAGITADQIVGFLRQHAHKRVAAKTPIVPPVVADQVRLWQQELRRLRSSAATLYDRFEGPALYASAAGHAQQLGALLYRDDERQVLVVQSAFHDAMRAHIKTQKAALGL</sequence>
<dbReference type="InterPro" id="IPR004598">
    <property type="entry name" value="TFIIH_p52/Tfb2"/>
</dbReference>
<reference evidence="10" key="1">
    <citation type="submission" date="2020-11" db="EMBL/GenBank/DDBJ databases">
        <title>Chlorella ohadii genome sequencing and assembly.</title>
        <authorList>
            <person name="Murik O."/>
            <person name="Treves H."/>
            <person name="Kedem I."/>
            <person name="Shotland Y."/>
            <person name="Kaplan A."/>
        </authorList>
    </citation>
    <scope>NUCLEOTIDE SEQUENCE</scope>
    <source>
        <strain evidence="10">1</strain>
    </source>
</reference>
<dbReference type="GO" id="GO:0003690">
    <property type="term" value="F:double-stranded DNA binding"/>
    <property type="evidence" value="ECO:0007669"/>
    <property type="project" value="TreeGrafter"/>
</dbReference>
<dbReference type="PANTHER" id="PTHR13152:SF0">
    <property type="entry name" value="GENERAL TRANSCRIPTION FACTOR IIH SUBUNIT 4"/>
    <property type="match status" value="1"/>
</dbReference>
<comment type="similarity">
    <text evidence="2 8">Belongs to the TFB2 family.</text>
</comment>
<comment type="subcellular location">
    <subcellularLocation>
        <location evidence="1 8">Nucleus</location>
    </subcellularLocation>
</comment>
<keyword evidence="5 8" id="KW-0804">Transcription</keyword>
<evidence type="ECO:0000256" key="5">
    <source>
        <dbReference type="ARBA" id="ARBA00023163"/>
    </source>
</evidence>
<comment type="caution">
    <text evidence="10">The sequence shown here is derived from an EMBL/GenBank/DDBJ whole genome shotgun (WGS) entry which is preliminary data.</text>
</comment>
<keyword evidence="3 8" id="KW-0227">DNA damage</keyword>
<evidence type="ECO:0000256" key="3">
    <source>
        <dbReference type="ARBA" id="ARBA00022763"/>
    </source>
</evidence>
<keyword evidence="4 8" id="KW-0805">Transcription regulation</keyword>
<dbReference type="Proteomes" id="UP001205105">
    <property type="component" value="Unassembled WGS sequence"/>
</dbReference>
<dbReference type="Pfam" id="PF03849">
    <property type="entry name" value="Tfb2"/>
    <property type="match status" value="1"/>
</dbReference>
<evidence type="ECO:0000256" key="1">
    <source>
        <dbReference type="ARBA" id="ARBA00004123"/>
    </source>
</evidence>
<dbReference type="InterPro" id="IPR040662">
    <property type="entry name" value="Tfb2_C"/>
</dbReference>
<dbReference type="PANTHER" id="PTHR13152">
    <property type="entry name" value="TFIIH, POLYPEPTIDE 4"/>
    <property type="match status" value="1"/>
</dbReference>
<evidence type="ECO:0000256" key="4">
    <source>
        <dbReference type="ARBA" id="ARBA00023015"/>
    </source>
</evidence>
<evidence type="ECO:0000256" key="6">
    <source>
        <dbReference type="ARBA" id="ARBA00023204"/>
    </source>
</evidence>
<evidence type="ECO:0000313" key="11">
    <source>
        <dbReference type="Proteomes" id="UP001205105"/>
    </source>
</evidence>
<dbReference type="EMBL" id="JADXDR010000083">
    <property type="protein sequence ID" value="KAI7840143.1"/>
    <property type="molecule type" value="Genomic_DNA"/>
</dbReference>
<feature type="domain" description="Transcription factor Tfb2 C-terminal" evidence="9">
    <location>
        <begin position="395"/>
        <end position="462"/>
    </location>
</feature>
<proteinExistence type="inferred from homology"/>
<gene>
    <name evidence="10" type="ORF">COHA_005926</name>
</gene>
<protein>
    <recommendedName>
        <fullName evidence="8">RNA polymerase II transcription factor B subunit 2</fullName>
    </recommendedName>
</protein>
<evidence type="ECO:0000256" key="2">
    <source>
        <dbReference type="ARBA" id="ARBA00007132"/>
    </source>
</evidence>
<dbReference type="GO" id="GO:0005675">
    <property type="term" value="C:transcription factor TFIIH holo complex"/>
    <property type="evidence" value="ECO:0007669"/>
    <property type="project" value="TreeGrafter"/>
</dbReference>
<keyword evidence="11" id="KW-1185">Reference proteome</keyword>
<evidence type="ECO:0000256" key="8">
    <source>
        <dbReference type="RuleBase" id="RU364024"/>
    </source>
</evidence>
<dbReference type="Gene3D" id="3.30.70.2610">
    <property type="match status" value="1"/>
</dbReference>
<organism evidence="10 11">
    <name type="scientific">Chlorella ohadii</name>
    <dbReference type="NCBI Taxonomy" id="2649997"/>
    <lineage>
        <taxon>Eukaryota</taxon>
        <taxon>Viridiplantae</taxon>
        <taxon>Chlorophyta</taxon>
        <taxon>core chlorophytes</taxon>
        <taxon>Trebouxiophyceae</taxon>
        <taxon>Chlorellales</taxon>
        <taxon>Chlorellaceae</taxon>
        <taxon>Chlorella clade</taxon>
        <taxon>Chlorella</taxon>
    </lineage>
</organism>
<dbReference type="GO" id="GO:0001671">
    <property type="term" value="F:ATPase activator activity"/>
    <property type="evidence" value="ECO:0007669"/>
    <property type="project" value="InterPro"/>
</dbReference>
<dbReference type="GO" id="GO:0006289">
    <property type="term" value="P:nucleotide-excision repair"/>
    <property type="evidence" value="ECO:0007669"/>
    <property type="project" value="InterPro"/>
</dbReference>
<dbReference type="AlphaFoldDB" id="A0AAD5DPJ6"/>